<dbReference type="Pfam" id="PF01740">
    <property type="entry name" value="STAS"/>
    <property type="match status" value="1"/>
</dbReference>
<evidence type="ECO:0000313" key="8">
    <source>
        <dbReference type="Proteomes" id="UP000050783"/>
    </source>
</evidence>
<dbReference type="EMBL" id="CYPU01000072">
    <property type="protein sequence ID" value="CUH50211.1"/>
    <property type="molecule type" value="Genomic_DNA"/>
</dbReference>
<evidence type="ECO:0000256" key="5">
    <source>
        <dbReference type="SAM" id="Phobius"/>
    </source>
</evidence>
<feature type="transmembrane region" description="Helical" evidence="5">
    <location>
        <begin position="139"/>
        <end position="161"/>
    </location>
</feature>
<feature type="domain" description="STAS" evidence="6">
    <location>
        <begin position="445"/>
        <end position="560"/>
    </location>
</feature>
<dbReference type="InterPro" id="IPR011547">
    <property type="entry name" value="SLC26A/SulP_dom"/>
</dbReference>
<feature type="transmembrane region" description="Helical" evidence="5">
    <location>
        <begin position="297"/>
        <end position="315"/>
    </location>
</feature>
<reference evidence="7 8" key="1">
    <citation type="submission" date="2015-09" db="EMBL/GenBank/DDBJ databases">
        <authorList>
            <consortium name="Swine Surveillance"/>
        </authorList>
    </citation>
    <scope>NUCLEOTIDE SEQUENCE [LARGE SCALE GENOMIC DNA]</scope>
    <source>
        <strain evidence="7 8">CECT 4292</strain>
    </source>
</reference>
<evidence type="ECO:0000259" key="6">
    <source>
        <dbReference type="PROSITE" id="PS50801"/>
    </source>
</evidence>
<dbReference type="PANTHER" id="PTHR11814">
    <property type="entry name" value="SULFATE TRANSPORTER"/>
    <property type="match status" value="1"/>
</dbReference>
<dbReference type="OrthoDB" id="9769739at2"/>
<dbReference type="RefSeq" id="WP_058279517.1">
    <property type="nucleotide sequence ID" value="NZ_CYPU01000072.1"/>
</dbReference>
<dbReference type="STRING" id="81569.RUM4293_02086"/>
<protein>
    <submittedName>
        <fullName evidence="7">Putative sulfate transporterc/MT1781</fullName>
    </submittedName>
</protein>
<evidence type="ECO:0000256" key="4">
    <source>
        <dbReference type="ARBA" id="ARBA00023136"/>
    </source>
</evidence>
<dbReference type="SUPFAM" id="SSF52091">
    <property type="entry name" value="SpoIIaa-like"/>
    <property type="match status" value="1"/>
</dbReference>
<dbReference type="GO" id="GO:0016020">
    <property type="term" value="C:membrane"/>
    <property type="evidence" value="ECO:0007669"/>
    <property type="project" value="UniProtKB-SubCell"/>
</dbReference>
<proteinExistence type="predicted"/>
<comment type="subcellular location">
    <subcellularLocation>
        <location evidence="1">Membrane</location>
        <topology evidence="1">Multi-pass membrane protein</topology>
    </subcellularLocation>
</comment>
<dbReference type="GeneID" id="55495541"/>
<feature type="transmembrane region" description="Helical" evidence="5">
    <location>
        <begin position="48"/>
        <end position="72"/>
    </location>
</feature>
<dbReference type="InterPro" id="IPR036513">
    <property type="entry name" value="STAS_dom_sf"/>
</dbReference>
<keyword evidence="2 5" id="KW-0812">Transmembrane</keyword>
<accession>A0A0P1EIC7</accession>
<evidence type="ECO:0000313" key="7">
    <source>
        <dbReference type="EMBL" id="CUH50211.1"/>
    </source>
</evidence>
<feature type="transmembrane region" description="Helical" evidence="5">
    <location>
        <begin position="257"/>
        <end position="276"/>
    </location>
</feature>
<sequence length="568" mass="60353">MAKGPKEERMFFLPVLQGILPFNRATLPSEILAGLTFACLAIPEVMGYTKIAGTPVVTGLYTILVPMALFALFGSSRHLVVGADSATAAITASALAGMAVSGSSEYLALASLLALMAAVLLIAARLISLGFLADFLSRTVLVGFLTGVGIQVATGEIPGLLGIESDGHGTIAKLQAVFQSIGQTSWPTLAVSAAVLLIVVGCRRLSPKLPGPLFAILGVILCSWAFQFSASGIAVLGSVPSGLPALSIPNVDWSWTLFKQLLPTALSIFVVILAQSAATSRAYAARYEENFSENTDLVGLGLANLGAAFTGTFVVNGSPTKTEMVASAGGRSQVAQLTTVLIVLVVILFLTGPLAYLPNAALSAVVFLIGVRLIDLKGLIAIYRQARSEFWIAVATAAVVVIVGVEQGIIFAMVLSLIDHTRRGYRPKNSVIVKAKDGGWHSKPITAPNQFEPGLVIYRFSHSLYYANAQRLSDEIATITRDSDNKVRWLCIEASAIDDVDFTAGYTLRNVLKILQAKNIKMVFLLVDPHVRSELDRYGVSDLVGSYAFYDAGSDLLTAFQHRNESKS</sequence>
<dbReference type="Proteomes" id="UP000050783">
    <property type="component" value="Unassembled WGS sequence"/>
</dbReference>
<evidence type="ECO:0000256" key="2">
    <source>
        <dbReference type="ARBA" id="ARBA00022692"/>
    </source>
</evidence>
<dbReference type="CDD" id="cd07042">
    <property type="entry name" value="STAS_SulP_like_sulfate_transporter"/>
    <property type="match status" value="1"/>
</dbReference>
<name>A0A0P1EIC7_9RHOB</name>
<evidence type="ECO:0000256" key="1">
    <source>
        <dbReference type="ARBA" id="ARBA00004141"/>
    </source>
</evidence>
<dbReference type="Gene3D" id="3.30.750.24">
    <property type="entry name" value="STAS domain"/>
    <property type="match status" value="1"/>
</dbReference>
<evidence type="ECO:0000256" key="3">
    <source>
        <dbReference type="ARBA" id="ARBA00022989"/>
    </source>
</evidence>
<feature type="transmembrane region" description="Helical" evidence="5">
    <location>
        <begin position="364"/>
        <end position="384"/>
    </location>
</feature>
<feature type="transmembrane region" description="Helical" evidence="5">
    <location>
        <begin position="335"/>
        <end position="357"/>
    </location>
</feature>
<feature type="transmembrane region" description="Helical" evidence="5">
    <location>
        <begin position="181"/>
        <end position="201"/>
    </location>
</feature>
<dbReference type="InterPro" id="IPR001902">
    <property type="entry name" value="SLC26A/SulP_fam"/>
</dbReference>
<dbReference type="AlphaFoldDB" id="A0A0P1EIC7"/>
<feature type="transmembrane region" description="Helical" evidence="5">
    <location>
        <begin position="79"/>
        <end position="100"/>
    </location>
</feature>
<feature type="transmembrane region" description="Helical" evidence="5">
    <location>
        <begin position="106"/>
        <end position="127"/>
    </location>
</feature>
<gene>
    <name evidence="7" type="ORF">RUA4292_04417</name>
</gene>
<keyword evidence="4 5" id="KW-0472">Membrane</keyword>
<dbReference type="GO" id="GO:0055085">
    <property type="term" value="P:transmembrane transport"/>
    <property type="evidence" value="ECO:0007669"/>
    <property type="project" value="InterPro"/>
</dbReference>
<dbReference type="Pfam" id="PF00916">
    <property type="entry name" value="Sulfate_transp"/>
    <property type="match status" value="1"/>
</dbReference>
<dbReference type="InterPro" id="IPR002645">
    <property type="entry name" value="STAS_dom"/>
</dbReference>
<feature type="transmembrane region" description="Helical" evidence="5">
    <location>
        <begin position="390"/>
        <end position="418"/>
    </location>
</feature>
<organism evidence="7 8">
    <name type="scientific">Ruegeria atlantica</name>
    <dbReference type="NCBI Taxonomy" id="81569"/>
    <lineage>
        <taxon>Bacteria</taxon>
        <taxon>Pseudomonadati</taxon>
        <taxon>Pseudomonadota</taxon>
        <taxon>Alphaproteobacteria</taxon>
        <taxon>Rhodobacterales</taxon>
        <taxon>Roseobacteraceae</taxon>
        <taxon>Ruegeria</taxon>
    </lineage>
</organism>
<keyword evidence="3 5" id="KW-1133">Transmembrane helix</keyword>
<feature type="transmembrane region" description="Helical" evidence="5">
    <location>
        <begin position="213"/>
        <end position="237"/>
    </location>
</feature>
<dbReference type="PROSITE" id="PS50801">
    <property type="entry name" value="STAS"/>
    <property type="match status" value="1"/>
</dbReference>